<gene>
    <name evidence="1" type="ORF">SteCoe_15992</name>
</gene>
<reference evidence="1 2" key="1">
    <citation type="submission" date="2016-11" db="EMBL/GenBank/DDBJ databases">
        <title>The macronuclear genome of Stentor coeruleus: a giant cell with tiny introns.</title>
        <authorList>
            <person name="Slabodnick M."/>
            <person name="Ruby J.G."/>
            <person name="Reiff S.B."/>
            <person name="Swart E.C."/>
            <person name="Gosai S."/>
            <person name="Prabakaran S."/>
            <person name="Witkowska E."/>
            <person name="Larue G.E."/>
            <person name="Fisher S."/>
            <person name="Freeman R.M."/>
            <person name="Gunawardena J."/>
            <person name="Chu W."/>
            <person name="Stover N.A."/>
            <person name="Gregory B.D."/>
            <person name="Nowacki M."/>
            <person name="Derisi J."/>
            <person name="Roy S.W."/>
            <person name="Marshall W.F."/>
            <person name="Sood P."/>
        </authorList>
    </citation>
    <scope>NUCLEOTIDE SEQUENCE [LARGE SCALE GENOMIC DNA]</scope>
    <source>
        <strain evidence="1">WM001</strain>
    </source>
</reference>
<organism evidence="1 2">
    <name type="scientific">Stentor coeruleus</name>
    <dbReference type="NCBI Taxonomy" id="5963"/>
    <lineage>
        <taxon>Eukaryota</taxon>
        <taxon>Sar</taxon>
        <taxon>Alveolata</taxon>
        <taxon>Ciliophora</taxon>
        <taxon>Postciliodesmatophora</taxon>
        <taxon>Heterotrichea</taxon>
        <taxon>Heterotrichida</taxon>
        <taxon>Stentoridae</taxon>
        <taxon>Stentor</taxon>
    </lineage>
</organism>
<protein>
    <submittedName>
        <fullName evidence="1">Uncharacterized protein</fullName>
    </submittedName>
</protein>
<evidence type="ECO:0000313" key="1">
    <source>
        <dbReference type="EMBL" id="OMJ83139.1"/>
    </source>
</evidence>
<comment type="caution">
    <text evidence="1">The sequence shown here is derived from an EMBL/GenBank/DDBJ whole genome shotgun (WGS) entry which is preliminary data.</text>
</comment>
<sequence length="319" mass="37395">MVHKGKRKTKKSAKGTNKKVLLQCGDFVYKLPIRNTPETKLYEQIMIELKEELEEIYYIYLNELSRRLKGTVLLLSVYEPKEFPYRMETNKVNELRNKVKKLMKWDSIKVIYNIFYITIHKFLTDIKALLSAYENRCKEFLVLSLAEALNALECSAKELGKITENMPEHAEIEDSCESITKSVFFDRILQYYEEMLGQYLSCKCPIVQNMINLLRELKKIQIVSDKDKQNYDCNCSCETSIGLCDKSIEEIMSFIDGDGKSEEQKKPKRKSLKMQGLDEEIERFQMLLDTFEGGAVKLKPNLSYDWICSLKMRLKNNRN</sequence>
<dbReference type="Proteomes" id="UP000187209">
    <property type="component" value="Unassembled WGS sequence"/>
</dbReference>
<evidence type="ECO:0000313" key="2">
    <source>
        <dbReference type="Proteomes" id="UP000187209"/>
    </source>
</evidence>
<dbReference type="EMBL" id="MPUH01000314">
    <property type="protein sequence ID" value="OMJ83139.1"/>
    <property type="molecule type" value="Genomic_DNA"/>
</dbReference>
<dbReference type="AlphaFoldDB" id="A0A1R2C2F8"/>
<accession>A0A1R2C2F8</accession>
<keyword evidence="2" id="KW-1185">Reference proteome</keyword>
<name>A0A1R2C2F8_9CILI</name>
<proteinExistence type="predicted"/>